<proteinExistence type="predicted"/>
<evidence type="ECO:0000313" key="1">
    <source>
        <dbReference type="EMBL" id="KAF5196914.1"/>
    </source>
</evidence>
<sequence length="119" mass="12927">MLIPQVYQSEFIPSLLNLRKTSFSSQFRNKSIAPRPRIATTPTTITAAINSLEAASIIRSIEPILNPLTLVKNYISQSVDLKATVSVKVVAGGLTVNLEDNLSDLFGRSLELVLISSQA</sequence>
<organism evidence="1 2">
    <name type="scientific">Thalictrum thalictroides</name>
    <name type="common">Rue-anemone</name>
    <name type="synonym">Anemone thalictroides</name>
    <dbReference type="NCBI Taxonomy" id="46969"/>
    <lineage>
        <taxon>Eukaryota</taxon>
        <taxon>Viridiplantae</taxon>
        <taxon>Streptophyta</taxon>
        <taxon>Embryophyta</taxon>
        <taxon>Tracheophyta</taxon>
        <taxon>Spermatophyta</taxon>
        <taxon>Magnoliopsida</taxon>
        <taxon>Ranunculales</taxon>
        <taxon>Ranunculaceae</taxon>
        <taxon>Thalictroideae</taxon>
        <taxon>Thalictrum</taxon>
    </lineage>
</organism>
<dbReference type="Proteomes" id="UP000554482">
    <property type="component" value="Unassembled WGS sequence"/>
</dbReference>
<reference evidence="1 2" key="1">
    <citation type="submission" date="2020-06" db="EMBL/GenBank/DDBJ databases">
        <title>Transcriptomic and genomic resources for Thalictrum thalictroides and T. hernandezii: Facilitating candidate gene discovery in an emerging model plant lineage.</title>
        <authorList>
            <person name="Arias T."/>
            <person name="Riano-Pachon D.M."/>
            <person name="Di Stilio V.S."/>
        </authorList>
    </citation>
    <scope>NUCLEOTIDE SEQUENCE [LARGE SCALE GENOMIC DNA]</scope>
    <source>
        <strain evidence="2">cv. WT478/WT964</strain>
        <tissue evidence="1">Leaves</tissue>
    </source>
</reference>
<gene>
    <name evidence="1" type="ORF">FRX31_013502</name>
</gene>
<protein>
    <submittedName>
        <fullName evidence="1">Uncharacterized protein</fullName>
    </submittedName>
</protein>
<comment type="caution">
    <text evidence="1">The sequence shown here is derived from an EMBL/GenBank/DDBJ whole genome shotgun (WGS) entry which is preliminary data.</text>
</comment>
<feature type="non-terminal residue" evidence="1">
    <location>
        <position position="119"/>
    </location>
</feature>
<dbReference type="EMBL" id="JABWDY010015358">
    <property type="protein sequence ID" value="KAF5196914.1"/>
    <property type="molecule type" value="Genomic_DNA"/>
</dbReference>
<accession>A0A7J6WHJ2</accession>
<name>A0A7J6WHJ2_THATH</name>
<dbReference type="AlphaFoldDB" id="A0A7J6WHJ2"/>
<keyword evidence="2" id="KW-1185">Reference proteome</keyword>
<evidence type="ECO:0000313" key="2">
    <source>
        <dbReference type="Proteomes" id="UP000554482"/>
    </source>
</evidence>